<name>A0ABT5YP94_9PROT</name>
<feature type="transmembrane region" description="Helical" evidence="1">
    <location>
        <begin position="98"/>
        <end position="119"/>
    </location>
</feature>
<reference evidence="2 3" key="1">
    <citation type="submission" date="2023-03" db="EMBL/GenBank/DDBJ databases">
        <title>Fodinicurvata sp. CAU 1616 isolated from sea sendiment.</title>
        <authorList>
            <person name="Kim W."/>
        </authorList>
    </citation>
    <scope>NUCLEOTIDE SEQUENCE [LARGE SCALE GENOMIC DNA]</scope>
    <source>
        <strain evidence="2 3">CAU 1616</strain>
    </source>
</reference>
<gene>
    <name evidence="2" type="ORF">P2G67_12415</name>
</gene>
<feature type="transmembrane region" description="Helical" evidence="1">
    <location>
        <begin position="16"/>
        <end position="36"/>
    </location>
</feature>
<keyword evidence="3" id="KW-1185">Reference proteome</keyword>
<feature type="transmembrane region" description="Helical" evidence="1">
    <location>
        <begin position="73"/>
        <end position="92"/>
    </location>
</feature>
<feature type="transmembrane region" description="Helical" evidence="1">
    <location>
        <begin position="131"/>
        <end position="152"/>
    </location>
</feature>
<accession>A0ABT5YP94</accession>
<protein>
    <submittedName>
        <fullName evidence="2">DUF308 domain-containing protein</fullName>
    </submittedName>
</protein>
<sequence>MRTVLPRDADTIRRHVTGFLLYGAVLCLLGLFAILAPSFAAVAISLLLGWLLLIAGALGIFAVFRSGSSEPGYWSNLLMSVVFLLAGATLLWRPLAGVLTLTIILAAYFLATGLFKLGAAARYRSTMARGWTWMLVSGVIDLVLGLLIVFGLPGSADWVLGLLVGINLLFTGLALVMTAMALRTLQRS</sequence>
<dbReference type="InterPro" id="IPR005325">
    <property type="entry name" value="DUF308_memb"/>
</dbReference>
<evidence type="ECO:0000313" key="3">
    <source>
        <dbReference type="Proteomes" id="UP001215503"/>
    </source>
</evidence>
<evidence type="ECO:0000256" key="1">
    <source>
        <dbReference type="SAM" id="Phobius"/>
    </source>
</evidence>
<comment type="caution">
    <text evidence="2">The sequence shown here is derived from an EMBL/GenBank/DDBJ whole genome shotgun (WGS) entry which is preliminary data.</text>
</comment>
<proteinExistence type="predicted"/>
<dbReference type="PANTHER" id="PTHR34989">
    <property type="entry name" value="PROTEIN HDED"/>
    <property type="match status" value="1"/>
</dbReference>
<keyword evidence="1" id="KW-0472">Membrane</keyword>
<dbReference type="PANTHER" id="PTHR34989:SF1">
    <property type="entry name" value="PROTEIN HDED"/>
    <property type="match status" value="1"/>
</dbReference>
<dbReference type="Pfam" id="PF03729">
    <property type="entry name" value="DUF308"/>
    <property type="match status" value="1"/>
</dbReference>
<dbReference type="RefSeq" id="WP_275823539.1">
    <property type="nucleotide sequence ID" value="NZ_JARHUD010000007.1"/>
</dbReference>
<dbReference type="EMBL" id="JARHUD010000007">
    <property type="protein sequence ID" value="MDF2096780.1"/>
    <property type="molecule type" value="Genomic_DNA"/>
</dbReference>
<evidence type="ECO:0000313" key="2">
    <source>
        <dbReference type="EMBL" id="MDF2096780.1"/>
    </source>
</evidence>
<keyword evidence="1" id="KW-0812">Transmembrane</keyword>
<dbReference type="Proteomes" id="UP001215503">
    <property type="component" value="Unassembled WGS sequence"/>
</dbReference>
<feature type="transmembrane region" description="Helical" evidence="1">
    <location>
        <begin position="42"/>
        <end position="64"/>
    </location>
</feature>
<keyword evidence="1" id="KW-1133">Transmembrane helix</keyword>
<dbReference type="InterPro" id="IPR052712">
    <property type="entry name" value="Acid_resist_chaperone_HdeD"/>
</dbReference>
<organism evidence="2 3">
    <name type="scientific">Aquibaculum arenosum</name>
    <dbReference type="NCBI Taxonomy" id="3032591"/>
    <lineage>
        <taxon>Bacteria</taxon>
        <taxon>Pseudomonadati</taxon>
        <taxon>Pseudomonadota</taxon>
        <taxon>Alphaproteobacteria</taxon>
        <taxon>Rhodospirillales</taxon>
        <taxon>Rhodovibrionaceae</taxon>
        <taxon>Aquibaculum</taxon>
    </lineage>
</organism>
<feature type="transmembrane region" description="Helical" evidence="1">
    <location>
        <begin position="158"/>
        <end position="182"/>
    </location>
</feature>